<dbReference type="Pfam" id="PF01431">
    <property type="entry name" value="Peptidase_M13"/>
    <property type="match status" value="1"/>
</dbReference>
<dbReference type="GO" id="GO:0046872">
    <property type="term" value="F:metal ion binding"/>
    <property type="evidence" value="ECO:0007669"/>
    <property type="project" value="UniProtKB-KW"/>
</dbReference>
<dbReference type="InterPro" id="IPR018497">
    <property type="entry name" value="Peptidase_M13_C"/>
</dbReference>
<accession>A0AAV5V218</accession>
<protein>
    <recommendedName>
        <fullName evidence="12">Peptidase</fullName>
    </recommendedName>
</protein>
<feature type="domain" description="Peptidase M13 N-terminal" evidence="9">
    <location>
        <begin position="1"/>
        <end position="168"/>
    </location>
</feature>
<dbReference type="Proteomes" id="UP001432322">
    <property type="component" value="Unassembled WGS sequence"/>
</dbReference>
<keyword evidence="5" id="KW-0378">Hydrolase</keyword>
<evidence type="ECO:0000256" key="2">
    <source>
        <dbReference type="ARBA" id="ARBA00007357"/>
    </source>
</evidence>
<dbReference type="InterPro" id="IPR000718">
    <property type="entry name" value="Peptidase_M13"/>
</dbReference>
<dbReference type="GO" id="GO:0016485">
    <property type="term" value="P:protein processing"/>
    <property type="evidence" value="ECO:0007669"/>
    <property type="project" value="TreeGrafter"/>
</dbReference>
<evidence type="ECO:0000256" key="3">
    <source>
        <dbReference type="ARBA" id="ARBA00022670"/>
    </source>
</evidence>
<proteinExistence type="inferred from homology"/>
<comment type="caution">
    <text evidence="10">The sequence shown here is derived from an EMBL/GenBank/DDBJ whole genome shotgun (WGS) entry which is preliminary data.</text>
</comment>
<dbReference type="InterPro" id="IPR024079">
    <property type="entry name" value="MetalloPept_cat_dom_sf"/>
</dbReference>
<keyword evidence="3" id="KW-0645">Protease</keyword>
<dbReference type="SUPFAM" id="SSF55486">
    <property type="entry name" value="Metalloproteases ('zincins'), catalytic domain"/>
    <property type="match status" value="1"/>
</dbReference>
<keyword evidence="11" id="KW-1185">Reference proteome</keyword>
<organism evidence="10 11">
    <name type="scientific">Pristionchus fissidentatus</name>
    <dbReference type="NCBI Taxonomy" id="1538716"/>
    <lineage>
        <taxon>Eukaryota</taxon>
        <taxon>Metazoa</taxon>
        <taxon>Ecdysozoa</taxon>
        <taxon>Nematoda</taxon>
        <taxon>Chromadorea</taxon>
        <taxon>Rhabditida</taxon>
        <taxon>Rhabditina</taxon>
        <taxon>Diplogasteromorpha</taxon>
        <taxon>Diplogasteroidea</taxon>
        <taxon>Neodiplogasteridae</taxon>
        <taxon>Pristionchus</taxon>
    </lineage>
</organism>
<feature type="non-terminal residue" evidence="10">
    <location>
        <position position="283"/>
    </location>
</feature>
<evidence type="ECO:0000313" key="10">
    <source>
        <dbReference type="EMBL" id="GMT13627.1"/>
    </source>
</evidence>
<dbReference type="AlphaFoldDB" id="A0AAV5V218"/>
<dbReference type="PANTHER" id="PTHR11733">
    <property type="entry name" value="ZINC METALLOPROTEASE FAMILY M13 NEPRILYSIN-RELATED"/>
    <property type="match status" value="1"/>
</dbReference>
<evidence type="ECO:0000256" key="6">
    <source>
        <dbReference type="ARBA" id="ARBA00022833"/>
    </source>
</evidence>
<reference evidence="10" key="1">
    <citation type="submission" date="2023-10" db="EMBL/GenBank/DDBJ databases">
        <title>Genome assembly of Pristionchus species.</title>
        <authorList>
            <person name="Yoshida K."/>
            <person name="Sommer R.J."/>
        </authorList>
    </citation>
    <scope>NUCLEOTIDE SEQUENCE</scope>
    <source>
        <strain evidence="10">RS5133</strain>
    </source>
</reference>
<evidence type="ECO:0000256" key="7">
    <source>
        <dbReference type="ARBA" id="ARBA00023049"/>
    </source>
</evidence>
<evidence type="ECO:0000313" key="11">
    <source>
        <dbReference type="Proteomes" id="UP001432322"/>
    </source>
</evidence>
<comment type="similarity">
    <text evidence="2">Belongs to the peptidase M13 family.</text>
</comment>
<dbReference type="GO" id="GO:0004222">
    <property type="term" value="F:metalloendopeptidase activity"/>
    <property type="evidence" value="ECO:0007669"/>
    <property type="project" value="InterPro"/>
</dbReference>
<evidence type="ECO:0000259" key="8">
    <source>
        <dbReference type="Pfam" id="PF01431"/>
    </source>
</evidence>
<keyword evidence="7" id="KW-0482">Metalloprotease</keyword>
<dbReference type="Pfam" id="PF05649">
    <property type="entry name" value="Peptidase_M13_N"/>
    <property type="match status" value="1"/>
</dbReference>
<dbReference type="Gene3D" id="3.40.390.10">
    <property type="entry name" value="Collagenase (Catalytic Domain)"/>
    <property type="match status" value="1"/>
</dbReference>
<dbReference type="InterPro" id="IPR008753">
    <property type="entry name" value="Peptidase_M13_N"/>
</dbReference>
<evidence type="ECO:0008006" key="12">
    <source>
        <dbReference type="Google" id="ProtNLM"/>
    </source>
</evidence>
<dbReference type="EMBL" id="BTSY01000002">
    <property type="protein sequence ID" value="GMT13627.1"/>
    <property type="molecule type" value="Genomic_DNA"/>
</dbReference>
<keyword evidence="6" id="KW-0862">Zinc</keyword>
<feature type="domain" description="Peptidase M13 C-terminal" evidence="8">
    <location>
        <begin position="232"/>
        <end position="283"/>
    </location>
</feature>
<evidence type="ECO:0000256" key="4">
    <source>
        <dbReference type="ARBA" id="ARBA00022723"/>
    </source>
</evidence>
<evidence type="ECO:0000256" key="1">
    <source>
        <dbReference type="ARBA" id="ARBA00001947"/>
    </source>
</evidence>
<dbReference type="GO" id="GO:0005886">
    <property type="term" value="C:plasma membrane"/>
    <property type="evidence" value="ECO:0007669"/>
    <property type="project" value="TreeGrafter"/>
</dbReference>
<sequence length="283" mass="32574">FDFRYFLEHFLGRKLAPNTEIVVAPGENYLRRLVKVLEEYSTPRGRKIIKDYIKFKQLFLTYIHSGKLQTSKTLGGIETLRILYTGEDDRSLQCISHVAMANTLSFASILNEFWAPQLHENIGQAREIGEALRREFIDVLKSSTVIDDVDRKAMVEKAQKVRIRIAIPEAARDQRSLQDESELVCLTANASLPWSIYFTTVMGNRHWQRMSRFGTPIDEGEWPSDTNTFNVNVHYNFESNSILFPVIFAMEQFLDARKPSFFSFAGFGTIVGHEMSHGFDFRG</sequence>
<evidence type="ECO:0000259" key="9">
    <source>
        <dbReference type="Pfam" id="PF05649"/>
    </source>
</evidence>
<feature type="non-terminal residue" evidence="10">
    <location>
        <position position="1"/>
    </location>
</feature>
<name>A0AAV5V218_9BILA</name>
<dbReference type="PROSITE" id="PS51885">
    <property type="entry name" value="NEPRILYSIN"/>
    <property type="match status" value="1"/>
</dbReference>
<dbReference type="PANTHER" id="PTHR11733:SF133">
    <property type="entry name" value="PHOSPHATE-REGULATING NEUTRAL ENDOPEPTIDASE PHEX"/>
    <property type="match status" value="1"/>
</dbReference>
<gene>
    <name evidence="10" type="ORF">PFISCL1PPCAC_4924</name>
</gene>
<keyword evidence="4" id="KW-0479">Metal-binding</keyword>
<evidence type="ECO:0000256" key="5">
    <source>
        <dbReference type="ARBA" id="ARBA00022801"/>
    </source>
</evidence>
<comment type="cofactor">
    <cofactor evidence="1">
        <name>Zn(2+)</name>
        <dbReference type="ChEBI" id="CHEBI:29105"/>
    </cofactor>
</comment>